<sequence>MDAELALVTANLALAGPGKLFYDPFMGTGGFLVSAAQFGAVVTGSDIDGRSFRGREGKKVKGVAASAKGVDTGIGTNMIKYGSRDKLLGCFISDLTNSPLRTVGPTRRYADNGQSVERSSGGWLDGIISDPPYGVREGLKVLGLRRQVTSRLNIPVFESGEPYPVHVIDGVPAHTLPGYIAPKRPYAFTSMLDDILSFAANTLVDEGRLAFWMPVYHAEDDPDNSEVIPNSSERDKGHQAMDIPSHRDMELISVCVQEFNKWSRRLLTYRRRRRNEQHKEGENQADDHELKDGSRHRGSGGKGKTANELNDFRRKYFQPANPKVLPR</sequence>
<feature type="region of interest" description="Disordered" evidence="3">
    <location>
        <begin position="222"/>
        <end position="244"/>
    </location>
</feature>
<evidence type="ECO:0000313" key="5">
    <source>
        <dbReference type="Proteomes" id="UP000053317"/>
    </source>
</evidence>
<dbReference type="AlphaFoldDB" id="A0A0G2HLD2"/>
<dbReference type="GO" id="GO:0030488">
    <property type="term" value="P:tRNA methylation"/>
    <property type="evidence" value="ECO:0007669"/>
    <property type="project" value="EnsemblFungi"/>
</dbReference>
<reference evidence="4 5" key="2">
    <citation type="submission" date="2015-05" db="EMBL/GenBank/DDBJ databases">
        <authorList>
            <person name="Morales-Cruz A."/>
            <person name="Amrine K.C."/>
            <person name="Cantu D."/>
        </authorList>
    </citation>
    <scope>NUCLEOTIDE SEQUENCE [LARGE SCALE GENOMIC DNA]</scope>
    <source>
        <strain evidence="4">UCRPC4</strain>
    </source>
</reference>
<dbReference type="PANTHER" id="PTHR13370:SF3">
    <property type="entry name" value="TRNA (GUANINE(10)-N2)-METHYLTRANSFERASE HOMOLOG"/>
    <property type="match status" value="1"/>
</dbReference>
<dbReference type="PRINTS" id="PR00507">
    <property type="entry name" value="N12N6MTFRASE"/>
</dbReference>
<dbReference type="Gene3D" id="3.40.50.150">
    <property type="entry name" value="Vaccinia Virus protein VP39"/>
    <property type="match status" value="1"/>
</dbReference>
<feature type="region of interest" description="Disordered" evidence="3">
    <location>
        <begin position="274"/>
        <end position="327"/>
    </location>
</feature>
<feature type="compositionally biased region" description="Basic and acidic residues" evidence="3">
    <location>
        <begin position="277"/>
        <end position="295"/>
    </location>
</feature>
<evidence type="ECO:0000256" key="3">
    <source>
        <dbReference type="SAM" id="MobiDB-lite"/>
    </source>
</evidence>
<keyword evidence="5" id="KW-1185">Reference proteome</keyword>
<gene>
    <name evidence="4" type="ORF">UCRPC4_g00157</name>
</gene>
<dbReference type="GO" id="GO:0160102">
    <property type="term" value="F:tRNA (guanine(10)-N2)-methyltransferase activity"/>
    <property type="evidence" value="ECO:0007669"/>
    <property type="project" value="EnsemblFungi"/>
</dbReference>
<keyword evidence="2" id="KW-0808">Transferase</keyword>
<accession>A0A0G2HLD2</accession>
<dbReference type="InterPro" id="IPR029063">
    <property type="entry name" value="SAM-dependent_MTases_sf"/>
</dbReference>
<evidence type="ECO:0000256" key="2">
    <source>
        <dbReference type="ARBA" id="ARBA00022679"/>
    </source>
</evidence>
<keyword evidence="1 4" id="KW-0489">Methyltransferase</keyword>
<dbReference type="PIRSF" id="PIRSF017259">
    <property type="entry name" value="tRNA_mtfrase_TRM11"/>
    <property type="match status" value="1"/>
</dbReference>
<evidence type="ECO:0000313" key="4">
    <source>
        <dbReference type="EMBL" id="KKY29125.1"/>
    </source>
</evidence>
<evidence type="ECO:0000256" key="1">
    <source>
        <dbReference type="ARBA" id="ARBA00022603"/>
    </source>
</evidence>
<dbReference type="GO" id="GO:0003676">
    <property type="term" value="F:nucleic acid binding"/>
    <property type="evidence" value="ECO:0007669"/>
    <property type="project" value="InterPro"/>
</dbReference>
<dbReference type="OrthoDB" id="296065at2759"/>
<dbReference type="Proteomes" id="UP000053317">
    <property type="component" value="Unassembled WGS sequence"/>
</dbReference>
<name>A0A0G2HLD2_PHACM</name>
<comment type="caution">
    <text evidence="4">The sequence shown here is derived from an EMBL/GenBank/DDBJ whole genome shotgun (WGS) entry which is preliminary data.</text>
</comment>
<protein>
    <submittedName>
        <fullName evidence="4">Putative rna methylase family protein</fullName>
    </submittedName>
</protein>
<dbReference type="PROSITE" id="PS00092">
    <property type="entry name" value="N6_MTASE"/>
    <property type="match status" value="1"/>
</dbReference>
<dbReference type="InterPro" id="IPR002052">
    <property type="entry name" value="DNA_methylase_N6_adenine_CS"/>
</dbReference>
<dbReference type="GO" id="GO:0043528">
    <property type="term" value="C:tRNA (m2G10) methyltransferase complex"/>
    <property type="evidence" value="ECO:0007669"/>
    <property type="project" value="EnsemblFungi"/>
</dbReference>
<reference evidence="4 5" key="1">
    <citation type="submission" date="2015-05" db="EMBL/GenBank/DDBJ databases">
        <title>Distinctive expansion of gene families associated with plant cell wall degradation and secondary metabolism in the genomes of grapevine trunk pathogens.</title>
        <authorList>
            <person name="Lawrence D.P."/>
            <person name="Travadon R."/>
            <person name="Rolshausen P.E."/>
            <person name="Baumgartner K."/>
        </authorList>
    </citation>
    <scope>NUCLEOTIDE SEQUENCE [LARGE SCALE GENOMIC DNA]</scope>
    <source>
        <strain evidence="4">UCRPC4</strain>
    </source>
</reference>
<dbReference type="PANTHER" id="PTHR13370">
    <property type="entry name" value="RNA METHYLASE-RELATED"/>
    <property type="match status" value="1"/>
</dbReference>
<dbReference type="EMBL" id="LCWF01000005">
    <property type="protein sequence ID" value="KKY29125.1"/>
    <property type="molecule type" value="Genomic_DNA"/>
</dbReference>
<dbReference type="SUPFAM" id="SSF53335">
    <property type="entry name" value="S-adenosyl-L-methionine-dependent methyltransferases"/>
    <property type="match status" value="1"/>
</dbReference>
<feature type="compositionally biased region" description="Basic and acidic residues" evidence="3">
    <location>
        <begin position="232"/>
        <end position="244"/>
    </location>
</feature>
<dbReference type="GO" id="GO:0005737">
    <property type="term" value="C:cytoplasm"/>
    <property type="evidence" value="ECO:0007669"/>
    <property type="project" value="EnsemblFungi"/>
</dbReference>
<organism evidence="4 5">
    <name type="scientific">Phaeomoniella chlamydospora</name>
    <name type="common">Phaeoacremonium chlamydosporum</name>
    <dbReference type="NCBI Taxonomy" id="158046"/>
    <lineage>
        <taxon>Eukaryota</taxon>
        <taxon>Fungi</taxon>
        <taxon>Dikarya</taxon>
        <taxon>Ascomycota</taxon>
        <taxon>Pezizomycotina</taxon>
        <taxon>Eurotiomycetes</taxon>
        <taxon>Chaetothyriomycetidae</taxon>
        <taxon>Phaeomoniellales</taxon>
        <taxon>Phaeomoniellaceae</taxon>
        <taxon>Phaeomoniella</taxon>
    </lineage>
</organism>
<proteinExistence type="predicted"/>